<evidence type="ECO:0000313" key="3">
    <source>
        <dbReference type="EMBL" id="ETB59435.1"/>
    </source>
</evidence>
<evidence type="ECO:0000256" key="1">
    <source>
        <dbReference type="SAM" id="Coils"/>
    </source>
</evidence>
<dbReference type="Gene3D" id="2.130.10.10">
    <property type="entry name" value="YVTN repeat-like/Quinoprotein amine dehydrogenase"/>
    <property type="match status" value="2"/>
</dbReference>
<keyword evidence="1" id="KW-0175">Coiled coil</keyword>
<feature type="region of interest" description="Disordered" evidence="2">
    <location>
        <begin position="826"/>
        <end position="853"/>
    </location>
</feature>
<dbReference type="PANTHER" id="PTHR32215">
    <property type="entry name" value="CILIA- AND FLAGELLA-ASSOCIATED PROTEIN 57"/>
    <property type="match status" value="1"/>
</dbReference>
<feature type="coiled-coil region" evidence="1">
    <location>
        <begin position="970"/>
        <end position="1048"/>
    </location>
</feature>
<dbReference type="InterPro" id="IPR001680">
    <property type="entry name" value="WD40_rpt"/>
</dbReference>
<evidence type="ECO:0000256" key="2">
    <source>
        <dbReference type="SAM" id="MobiDB-lite"/>
    </source>
</evidence>
<feature type="coiled-coil region" evidence="1">
    <location>
        <begin position="1104"/>
        <end position="1145"/>
    </location>
</feature>
<keyword evidence="4" id="KW-1185">Reference proteome</keyword>
<dbReference type="OrthoDB" id="47276at2759"/>
<dbReference type="InterPro" id="IPR036322">
    <property type="entry name" value="WD40_repeat_dom_sf"/>
</dbReference>
<evidence type="ECO:0008006" key="5">
    <source>
        <dbReference type="Google" id="ProtNLM"/>
    </source>
</evidence>
<feature type="coiled-coil region" evidence="1">
    <location>
        <begin position="1379"/>
        <end position="1438"/>
    </location>
</feature>
<name>V7PKC5_PLAYE</name>
<dbReference type="PANTHER" id="PTHR32215:SF0">
    <property type="entry name" value="CILIA- AND FLAGELLA-ASSOCIATED PROTEIN 57"/>
    <property type="match status" value="1"/>
</dbReference>
<protein>
    <recommendedName>
        <fullName evidence="5">WD repeat-containing protein 65</fullName>
    </recommendedName>
</protein>
<feature type="region of interest" description="Disordered" evidence="2">
    <location>
        <begin position="908"/>
        <end position="930"/>
    </location>
</feature>
<dbReference type="InterPro" id="IPR052993">
    <property type="entry name" value="CFA-57"/>
</dbReference>
<feature type="coiled-coil region" evidence="1">
    <location>
        <begin position="1200"/>
        <end position="1255"/>
    </location>
</feature>
<accession>V7PKC5</accession>
<gene>
    <name evidence="3" type="ORF">YYC_02919</name>
</gene>
<dbReference type="InterPro" id="IPR015943">
    <property type="entry name" value="WD40/YVTN_repeat-like_dom_sf"/>
</dbReference>
<proteinExistence type="predicted"/>
<evidence type="ECO:0000313" key="4">
    <source>
        <dbReference type="Proteomes" id="UP000018538"/>
    </source>
</evidence>
<feature type="compositionally biased region" description="Basic and acidic residues" evidence="2">
    <location>
        <begin position="835"/>
        <end position="850"/>
    </location>
</feature>
<dbReference type="SMART" id="SM00320">
    <property type="entry name" value="WD40"/>
    <property type="match status" value="6"/>
</dbReference>
<dbReference type="Proteomes" id="UP000018538">
    <property type="component" value="Unassembled WGS sequence"/>
</dbReference>
<dbReference type="Gene3D" id="1.10.287.1490">
    <property type="match status" value="1"/>
</dbReference>
<sequence length="1444" mass="170710">MYLEKKKEEIYLAKAIYAYGINLNVHNPFLLLDNNSIFYSIGTNGVVHNIIDKSQRFILSDDNCYSIICLCISEDKQLLALGEISINKPFICIFTNKYKFIKKLILNISDNESKIMNISFSSKNKYLYCVTNGFTKSLFLCYDWFSGKLIFSKIFPFYEFNKNCEIFLNNKNSSYIGLISTFVKNDLNNETNEDKLFDDEKELPDVGIDRCMGSGEVIHSDSRCDNNMNKANHQLGRNIFLYHYTNESLTEIKIKNKKLDKINNTYTYCCWVNDGILLLINKENYLIFYNIKKKLLKIYKDHIENSQILKVTCLSNGFILYDNNYIYFYEESNNKIDNDGLNYLLKYYIHFSYNNLFNEYSLLSSCESFIYFIGQDGHIKRLDIKREKISVSNSNEKNVHLGKFSKRGQNLEIGQKVGGKSGEKNGGKNDEKIGEKNDEKNGEKIDEKIGEKIDEKIGEKYDENYEHLVKYSTKDEGRNIETVLNNISSAKINDFDICMKCPLIILCYNDNTIKIINYKKKKLVISNSFNNEPLKLSIHCSGHLLLVSFTDRLRLFHILYNKLKIKKELFLKNCSCCKFSNGGNLMAVSKISTIYIYKTYTYDILFVLKSHVNYITDIIWSHNDFTLFSIGKDGYLFEYSLYNNGNKNIEIMHKDKQFLSIDLETIETSENVNNRLNNKNDMEQIKYDNEYKNNKNLKTNNVKSIYLSCNDKTIKQLCDSKIESVLESEYEINKILLYKNIFLICSYYNGFFSRIRFYVLPLCGIYLEIPCHISSCVNLKLDCNKELLFSCSKNGEVYIFSIEQIENCILFPRNLASINNTPSEKVKEINGQNKKSCDDRKTEDQNKNENDNENNVNICTTITKLDNTITLNDKLDVRSEKMSISDLAKDKNCNYNNTKIIIIEDNDKNLNNNGKDKNEESQDINSDDTLDGNREINYSFAIYDLNNKSKYILDDVEKENNDILIDFCYVEKKNNELLDLEKKIKNFKNQMELEMKNKESIYKNMIKKLRKEKDLELKNLMKINKNIIKEKEKMENKCKESLFELEEKHIYFVNQLNSQFYLTNKICEEKFLKIEEEFDLYKKNTTLEFLELKKEHEIKMNLLIQEKNDEIQKKDECLQKSEEKYEQMKKEKDQYIKEIENDVDEEILLLTKKYEEEIDNLKKDKYDLLGKFKLHEYIENELNEGINLEKDKFLKKCIMIKRMEENIESLKLDIKNLNDNIKSKDTEIDGKNKEIDNLNKKNNEFEKLKIVLSQKIKDLESTLSPKDSEIKVMRDKIDEMSKCFENNHKKTINLQIEINEHKMKIKALHDDVLNYNKRIGNYEKIFKNLQDHIKECYLHLHDKKIFNSSFLNLYNKFHKINDVQNYDTKNVFSEYIRQKEYLENMIQVLKDKLEKETEAYRIEKIKMMNENSLLLKEINDLKMDLNFLKSEFHDAKLKNRKTRF</sequence>
<dbReference type="SUPFAM" id="SSF50978">
    <property type="entry name" value="WD40 repeat-like"/>
    <property type="match status" value="1"/>
</dbReference>
<feature type="region of interest" description="Disordered" evidence="2">
    <location>
        <begin position="415"/>
        <end position="445"/>
    </location>
</feature>
<feature type="compositionally biased region" description="Basic and acidic residues" evidence="2">
    <location>
        <begin position="421"/>
        <end position="445"/>
    </location>
</feature>
<reference evidence="3 4" key="1">
    <citation type="submission" date="2013-11" db="EMBL/GenBank/DDBJ databases">
        <title>The Genome Sequence of Plasmodium yoelii 17X.</title>
        <authorList>
            <consortium name="The Broad Institute Genomics Platform"/>
            <consortium name="The Broad Institute Genome Sequencing Center for Infectious Disease"/>
            <person name="Neafsey D."/>
            <person name="Adams J."/>
            <person name="Walker B."/>
            <person name="Young S.K."/>
            <person name="Zeng Q."/>
            <person name="Gargeya S."/>
            <person name="Fitzgerald M."/>
            <person name="Haas B."/>
            <person name="Abouelleil A."/>
            <person name="Alvarado L."/>
            <person name="Chapman S.B."/>
            <person name="Gainer-Dewar J."/>
            <person name="Goldberg J."/>
            <person name="Griggs A."/>
            <person name="Gujja S."/>
            <person name="Hansen M."/>
            <person name="Howarth C."/>
            <person name="Imamovic A."/>
            <person name="Ireland A."/>
            <person name="Larimer J."/>
            <person name="McCowan C."/>
            <person name="Murphy C."/>
            <person name="Pearson M."/>
            <person name="Poon T.W."/>
            <person name="Priest M."/>
            <person name="Roberts A."/>
            <person name="Saif S."/>
            <person name="Shea T."/>
            <person name="Sykes S."/>
            <person name="Wortman J."/>
            <person name="Nusbaum C."/>
            <person name="Birren B."/>
        </authorList>
    </citation>
    <scope>NUCLEOTIDE SEQUENCE [LARGE SCALE GENOMIC DNA]</scope>
    <source>
        <strain evidence="3 4">17X</strain>
    </source>
</reference>
<dbReference type="EMBL" id="KI635766">
    <property type="protein sequence ID" value="ETB59435.1"/>
    <property type="molecule type" value="Genomic_DNA"/>
</dbReference>
<feature type="compositionally biased region" description="Acidic residues" evidence="2">
    <location>
        <begin position="921"/>
        <end position="930"/>
    </location>
</feature>
<organism evidence="3 4">
    <name type="scientific">Plasmodium yoelii 17X</name>
    <dbReference type="NCBI Taxonomy" id="1323249"/>
    <lineage>
        <taxon>Eukaryota</taxon>
        <taxon>Sar</taxon>
        <taxon>Alveolata</taxon>
        <taxon>Apicomplexa</taxon>
        <taxon>Aconoidasida</taxon>
        <taxon>Haemosporida</taxon>
        <taxon>Plasmodiidae</taxon>
        <taxon>Plasmodium</taxon>
        <taxon>Plasmodium (Vinckeia)</taxon>
    </lineage>
</organism>